<dbReference type="InterPro" id="IPR002110">
    <property type="entry name" value="Ankyrin_rpt"/>
</dbReference>
<dbReference type="PANTHER" id="PTHR24198:SF194">
    <property type="entry name" value="INVERSIN-A"/>
    <property type="match status" value="1"/>
</dbReference>
<dbReference type="PANTHER" id="PTHR24198">
    <property type="entry name" value="ANKYRIN REPEAT AND PROTEIN KINASE DOMAIN-CONTAINING PROTEIN"/>
    <property type="match status" value="1"/>
</dbReference>
<dbReference type="Gene3D" id="1.25.40.20">
    <property type="entry name" value="Ankyrin repeat-containing domain"/>
    <property type="match status" value="1"/>
</dbReference>
<dbReference type="EMBL" id="CAJNOR010000971">
    <property type="protein sequence ID" value="CAF1048080.1"/>
    <property type="molecule type" value="Genomic_DNA"/>
</dbReference>
<dbReference type="Pfam" id="PF12796">
    <property type="entry name" value="Ank_2"/>
    <property type="match status" value="1"/>
</dbReference>
<feature type="repeat" description="ANK" evidence="3">
    <location>
        <begin position="41"/>
        <end position="68"/>
    </location>
</feature>
<evidence type="ECO:0000256" key="3">
    <source>
        <dbReference type="PROSITE-ProRule" id="PRU00023"/>
    </source>
</evidence>
<dbReference type="OrthoDB" id="539213at2759"/>
<dbReference type="SUPFAM" id="SSF48403">
    <property type="entry name" value="Ankyrin repeat"/>
    <property type="match status" value="1"/>
</dbReference>
<sequence>MDLLHAAECGCLSVVKTFLTNDKSVIHSCRHRDRHNHAFNVGGSAIHYASRSGHLNIVKYLLEHDATIIDDRDRQNWTALHYACYNGHIHIVKFLLKYNPNVNIKDKYFSQTAVQFAMYRQFHEIVKLFNVTSNENVEDVSKAKNIPIFRKKSNLFLGRYKLTENQIKQIELFRGNLHCDDIELRQIEDVELFNLSVRILFTHNFNEHINRTMEISANEDENDPFLRSSSTSAFEHILVFKEEENIFE</sequence>
<dbReference type="SMART" id="SM00248">
    <property type="entry name" value="ANK"/>
    <property type="match status" value="2"/>
</dbReference>
<name>A0A814KDR0_ADIRI</name>
<dbReference type="AlphaFoldDB" id="A0A814KDR0"/>
<feature type="repeat" description="ANK" evidence="3">
    <location>
        <begin position="75"/>
        <end position="107"/>
    </location>
</feature>
<keyword evidence="6" id="KW-1185">Reference proteome</keyword>
<dbReference type="PROSITE" id="PS50297">
    <property type="entry name" value="ANK_REP_REGION"/>
    <property type="match status" value="2"/>
</dbReference>
<accession>A0A814KDR0</accession>
<dbReference type="EMBL" id="CAJNOJ010000197">
    <property type="protein sequence ID" value="CAF1276214.1"/>
    <property type="molecule type" value="Genomic_DNA"/>
</dbReference>
<evidence type="ECO:0000256" key="1">
    <source>
        <dbReference type="ARBA" id="ARBA00022737"/>
    </source>
</evidence>
<evidence type="ECO:0000256" key="2">
    <source>
        <dbReference type="ARBA" id="ARBA00023043"/>
    </source>
</evidence>
<proteinExistence type="predicted"/>
<dbReference type="Proteomes" id="UP000663828">
    <property type="component" value="Unassembled WGS sequence"/>
</dbReference>
<dbReference type="Proteomes" id="UP000663852">
    <property type="component" value="Unassembled WGS sequence"/>
</dbReference>
<gene>
    <name evidence="5" type="ORF">EDS130_LOCUS29289</name>
    <name evidence="4" type="ORF">XAT740_LOCUS15620</name>
</gene>
<evidence type="ECO:0000313" key="6">
    <source>
        <dbReference type="Proteomes" id="UP000663828"/>
    </source>
</evidence>
<keyword evidence="2 3" id="KW-0040">ANK repeat</keyword>
<dbReference type="InterPro" id="IPR036770">
    <property type="entry name" value="Ankyrin_rpt-contain_sf"/>
</dbReference>
<protein>
    <submittedName>
        <fullName evidence="4">Uncharacterized protein</fullName>
    </submittedName>
</protein>
<evidence type="ECO:0000313" key="5">
    <source>
        <dbReference type="EMBL" id="CAF1276214.1"/>
    </source>
</evidence>
<keyword evidence="1" id="KW-0677">Repeat</keyword>
<reference evidence="4" key="1">
    <citation type="submission" date="2021-02" db="EMBL/GenBank/DDBJ databases">
        <authorList>
            <person name="Nowell W R."/>
        </authorList>
    </citation>
    <scope>NUCLEOTIDE SEQUENCE</scope>
</reference>
<dbReference type="PROSITE" id="PS50088">
    <property type="entry name" value="ANK_REPEAT"/>
    <property type="match status" value="2"/>
</dbReference>
<organism evidence="4 6">
    <name type="scientific">Adineta ricciae</name>
    <name type="common">Rotifer</name>
    <dbReference type="NCBI Taxonomy" id="249248"/>
    <lineage>
        <taxon>Eukaryota</taxon>
        <taxon>Metazoa</taxon>
        <taxon>Spiralia</taxon>
        <taxon>Gnathifera</taxon>
        <taxon>Rotifera</taxon>
        <taxon>Eurotatoria</taxon>
        <taxon>Bdelloidea</taxon>
        <taxon>Adinetida</taxon>
        <taxon>Adinetidae</taxon>
        <taxon>Adineta</taxon>
    </lineage>
</organism>
<comment type="caution">
    <text evidence="4">The sequence shown here is derived from an EMBL/GenBank/DDBJ whole genome shotgun (WGS) entry which is preliminary data.</text>
</comment>
<evidence type="ECO:0000313" key="4">
    <source>
        <dbReference type="EMBL" id="CAF1048080.1"/>
    </source>
</evidence>